<dbReference type="PROSITE" id="PS00211">
    <property type="entry name" value="ABC_TRANSPORTER_1"/>
    <property type="match status" value="1"/>
</dbReference>
<keyword evidence="3" id="KW-0547">Nucleotide-binding</keyword>
<dbReference type="PATRIC" id="fig|189381.10.peg.3990"/>
<dbReference type="Gene3D" id="3.40.50.300">
    <property type="entry name" value="P-loop containing nucleotide triphosphate hydrolases"/>
    <property type="match status" value="1"/>
</dbReference>
<dbReference type="OrthoDB" id="9802264at2"/>
<sequence>MAEKLLEIKNLKQYFNPGKSNMVKAVDDISFDIYKGETLGLVGESGCGKSTTGRTIIRLYDATDGQVLFNGDDVHGKKSRSQLKNFNRKMQMIFQDPYASLNPRMKVADIIAEGIDIHGLASNKQDRMKRVHDLLETVGLNKEHAGRYPHEFSGGQRQRIGIARALAVEPDFIIADEPISALDVSIQAQVVNLMQELQKEKGLTYLFIAHDLSMVKYISDRIGVMYYGKLVELAPSDALYNNPLHPYTQSLLSAIPLPDPDYERNRRRKEYNTAVHNYTADDKLEMREVAPGHFVYCSEKEFVQYQAQYKH</sequence>
<dbReference type="InterPro" id="IPR027417">
    <property type="entry name" value="P-loop_NTPase"/>
</dbReference>
<evidence type="ECO:0000313" key="6">
    <source>
        <dbReference type="Proteomes" id="UP000076510"/>
    </source>
</evidence>
<dbReference type="PROSITE" id="PS50893">
    <property type="entry name" value="ABC_TRANSPORTER_2"/>
    <property type="match status" value="1"/>
</dbReference>
<dbReference type="InterPro" id="IPR003593">
    <property type="entry name" value="AAA+_ATPase"/>
</dbReference>
<organism evidence="5 6">
    <name type="scientific">Rossellomorea marisflavi</name>
    <dbReference type="NCBI Taxonomy" id="189381"/>
    <lineage>
        <taxon>Bacteria</taxon>
        <taxon>Bacillati</taxon>
        <taxon>Bacillota</taxon>
        <taxon>Bacilli</taxon>
        <taxon>Bacillales</taxon>
        <taxon>Bacillaceae</taxon>
        <taxon>Rossellomorea</taxon>
    </lineage>
</organism>
<dbReference type="InterPro" id="IPR013563">
    <property type="entry name" value="Oligopep_ABC_C"/>
</dbReference>
<dbReference type="SMART" id="SM00382">
    <property type="entry name" value="AAA"/>
    <property type="match status" value="1"/>
</dbReference>
<evidence type="ECO:0000256" key="2">
    <source>
        <dbReference type="ARBA" id="ARBA00022448"/>
    </source>
</evidence>
<gene>
    <name evidence="5" type="ORF">AV649_00475</name>
</gene>
<dbReference type="SUPFAM" id="SSF52540">
    <property type="entry name" value="P-loop containing nucleoside triphosphate hydrolases"/>
    <property type="match status" value="1"/>
</dbReference>
<dbReference type="InterPro" id="IPR017871">
    <property type="entry name" value="ABC_transporter-like_CS"/>
</dbReference>
<dbReference type="InterPro" id="IPR003439">
    <property type="entry name" value="ABC_transporter-like_ATP-bd"/>
</dbReference>
<dbReference type="PANTHER" id="PTHR43776:SF7">
    <property type="entry name" value="D,D-DIPEPTIDE TRANSPORT ATP-BINDING PROTEIN DDPF-RELATED"/>
    <property type="match status" value="1"/>
</dbReference>
<dbReference type="EMBL" id="LQQY01000012">
    <property type="protein sequence ID" value="KZE49542.1"/>
    <property type="molecule type" value="Genomic_DNA"/>
</dbReference>
<reference evidence="6" key="1">
    <citation type="submission" date="2016-01" db="EMBL/GenBank/DDBJ databases">
        <title>Whole genome sequencing of Bhargavaea cecembensis T14.</title>
        <authorList>
            <person name="Hong K.W."/>
        </authorList>
    </citation>
    <scope>NUCLEOTIDE SEQUENCE [LARGE SCALE GENOMIC DNA]</scope>
    <source>
        <strain evidence="6">M19</strain>
    </source>
</reference>
<dbReference type="CDD" id="cd03257">
    <property type="entry name" value="ABC_NikE_OppD_transporters"/>
    <property type="match status" value="1"/>
</dbReference>
<evidence type="ECO:0000256" key="1">
    <source>
        <dbReference type="ARBA" id="ARBA00005417"/>
    </source>
</evidence>
<dbReference type="Pfam" id="PF00005">
    <property type="entry name" value="ABC_tran"/>
    <property type="match status" value="1"/>
</dbReference>
<dbReference type="RefSeq" id="WP_048004320.1">
    <property type="nucleotide sequence ID" value="NZ_CP047095.1"/>
</dbReference>
<accession>A0A0J5VH68</accession>
<keyword evidence="4 5" id="KW-0067">ATP-binding</keyword>
<dbReference type="GO" id="GO:0055085">
    <property type="term" value="P:transmembrane transport"/>
    <property type="evidence" value="ECO:0007669"/>
    <property type="project" value="UniProtKB-ARBA"/>
</dbReference>
<evidence type="ECO:0000256" key="3">
    <source>
        <dbReference type="ARBA" id="ARBA00022741"/>
    </source>
</evidence>
<proteinExistence type="inferred from homology"/>
<evidence type="ECO:0000313" key="5">
    <source>
        <dbReference type="EMBL" id="KZE49542.1"/>
    </source>
</evidence>
<dbReference type="GO" id="GO:0015833">
    <property type="term" value="P:peptide transport"/>
    <property type="evidence" value="ECO:0007669"/>
    <property type="project" value="InterPro"/>
</dbReference>
<comment type="similarity">
    <text evidence="1">Belongs to the ABC transporter superfamily.</text>
</comment>
<dbReference type="GO" id="GO:0005524">
    <property type="term" value="F:ATP binding"/>
    <property type="evidence" value="ECO:0007669"/>
    <property type="project" value="UniProtKB-KW"/>
</dbReference>
<dbReference type="InterPro" id="IPR050319">
    <property type="entry name" value="ABC_transp_ATP-bind"/>
</dbReference>
<protein>
    <submittedName>
        <fullName evidence="5">Peptide ABC transporter ATP-binding protein</fullName>
    </submittedName>
</protein>
<evidence type="ECO:0000256" key="4">
    <source>
        <dbReference type="ARBA" id="ARBA00022840"/>
    </source>
</evidence>
<comment type="caution">
    <text evidence="5">The sequence shown here is derived from an EMBL/GenBank/DDBJ whole genome shotgun (WGS) entry which is preliminary data.</text>
</comment>
<dbReference type="FunFam" id="3.40.50.300:FF:000016">
    <property type="entry name" value="Oligopeptide ABC transporter ATP-binding component"/>
    <property type="match status" value="1"/>
</dbReference>
<dbReference type="Proteomes" id="UP000076510">
    <property type="component" value="Unassembled WGS sequence"/>
</dbReference>
<keyword evidence="2" id="KW-0813">Transport</keyword>
<dbReference type="GO" id="GO:0016887">
    <property type="term" value="F:ATP hydrolysis activity"/>
    <property type="evidence" value="ECO:0007669"/>
    <property type="project" value="InterPro"/>
</dbReference>
<dbReference type="Pfam" id="PF08352">
    <property type="entry name" value="oligo_HPY"/>
    <property type="match status" value="1"/>
</dbReference>
<dbReference type="AlphaFoldDB" id="A0A0J5VH68"/>
<name>A0A0J5VH68_9BACI</name>
<dbReference type="PANTHER" id="PTHR43776">
    <property type="entry name" value="TRANSPORT ATP-BINDING PROTEIN"/>
    <property type="match status" value="1"/>
</dbReference>